<gene>
    <name evidence="2" type="ORF">DVH24_021372</name>
</gene>
<dbReference type="PANTHER" id="PTHR34566:SF2">
    <property type="entry name" value="ALTERED INHERITANCE OF MITOCHONDRIA PROTEIN"/>
    <property type="match status" value="1"/>
</dbReference>
<dbReference type="EMBL" id="RDQH01000331">
    <property type="protein sequence ID" value="RXH99570.1"/>
    <property type="molecule type" value="Genomic_DNA"/>
</dbReference>
<evidence type="ECO:0000259" key="1">
    <source>
        <dbReference type="Pfam" id="PF26631"/>
    </source>
</evidence>
<feature type="domain" description="DUF8204" evidence="1">
    <location>
        <begin position="4"/>
        <end position="46"/>
    </location>
</feature>
<organism evidence="2 3">
    <name type="scientific">Malus domestica</name>
    <name type="common">Apple</name>
    <name type="synonym">Pyrus malus</name>
    <dbReference type="NCBI Taxonomy" id="3750"/>
    <lineage>
        <taxon>Eukaryota</taxon>
        <taxon>Viridiplantae</taxon>
        <taxon>Streptophyta</taxon>
        <taxon>Embryophyta</taxon>
        <taxon>Tracheophyta</taxon>
        <taxon>Spermatophyta</taxon>
        <taxon>Magnoliopsida</taxon>
        <taxon>eudicotyledons</taxon>
        <taxon>Gunneridae</taxon>
        <taxon>Pentapetalae</taxon>
        <taxon>rosids</taxon>
        <taxon>fabids</taxon>
        <taxon>Rosales</taxon>
        <taxon>Rosaceae</taxon>
        <taxon>Amygdaloideae</taxon>
        <taxon>Maleae</taxon>
        <taxon>Malus</taxon>
    </lineage>
</organism>
<evidence type="ECO:0000313" key="3">
    <source>
        <dbReference type="Proteomes" id="UP000290289"/>
    </source>
</evidence>
<accession>A0A498JW04</accession>
<dbReference type="STRING" id="3750.A0A498JW04"/>
<dbReference type="PANTHER" id="PTHR34566">
    <property type="entry name" value="ALTERED INHERITANCE OF MITOCHONDRIA PROTEIN"/>
    <property type="match status" value="1"/>
</dbReference>
<reference evidence="2 3" key="1">
    <citation type="submission" date="2018-10" db="EMBL/GenBank/DDBJ databases">
        <title>A high-quality apple genome assembly.</title>
        <authorList>
            <person name="Hu J."/>
        </authorList>
    </citation>
    <scope>NUCLEOTIDE SEQUENCE [LARGE SCALE GENOMIC DNA]</scope>
    <source>
        <strain evidence="3">cv. HFTH1</strain>
        <tissue evidence="2">Young leaf</tissue>
    </source>
</reference>
<dbReference type="Proteomes" id="UP000290289">
    <property type="component" value="Chromosome 5"/>
</dbReference>
<protein>
    <recommendedName>
        <fullName evidence="1">DUF8204 domain-containing protein</fullName>
    </recommendedName>
</protein>
<comment type="caution">
    <text evidence="2">The sequence shown here is derived from an EMBL/GenBank/DDBJ whole genome shotgun (WGS) entry which is preliminary data.</text>
</comment>
<dbReference type="InterPro" id="IPR058517">
    <property type="entry name" value="DUF8204"/>
</dbReference>
<dbReference type="AlphaFoldDB" id="A0A498JW04"/>
<evidence type="ECO:0000313" key="2">
    <source>
        <dbReference type="EMBL" id="RXH99570.1"/>
    </source>
</evidence>
<sequence length="139" mass="15988">MAGDRALAHLKYACVGYSVFLDRNDTPADPHNKQAELPFCVGLEALYLHSYLFFLVSLICETRAMNFSLDEYLHRFKRNAALVASGVDRNVNRIYGLKHTMKLYCESKAACEIVANPVHHDRTKHVEVDYFFIARLKDY</sequence>
<keyword evidence="3" id="KW-1185">Reference proteome</keyword>
<proteinExistence type="predicted"/>
<name>A0A498JW04_MALDO</name>
<dbReference type="Pfam" id="PF26631">
    <property type="entry name" value="DUF8204"/>
    <property type="match status" value="1"/>
</dbReference>